<keyword evidence="2" id="KW-1185">Reference proteome</keyword>
<name>A0AAW1D2C0_9HEMI</name>
<gene>
    <name evidence="1" type="ORF">O3M35_009034</name>
</gene>
<comment type="caution">
    <text evidence="1">The sequence shown here is derived from an EMBL/GenBank/DDBJ whole genome shotgun (WGS) entry which is preliminary data.</text>
</comment>
<proteinExistence type="predicted"/>
<dbReference type="EMBL" id="JAPXFL010000006">
    <property type="protein sequence ID" value="KAK9504856.1"/>
    <property type="molecule type" value="Genomic_DNA"/>
</dbReference>
<dbReference type="Proteomes" id="UP001461498">
    <property type="component" value="Unassembled WGS sequence"/>
</dbReference>
<evidence type="ECO:0000313" key="1">
    <source>
        <dbReference type="EMBL" id="KAK9504856.1"/>
    </source>
</evidence>
<accession>A0AAW1D2C0</accession>
<dbReference type="AlphaFoldDB" id="A0AAW1D2C0"/>
<protein>
    <submittedName>
        <fullName evidence="1">Uncharacterized protein</fullName>
    </submittedName>
</protein>
<organism evidence="1 2">
    <name type="scientific">Rhynocoris fuscipes</name>
    <dbReference type="NCBI Taxonomy" id="488301"/>
    <lineage>
        <taxon>Eukaryota</taxon>
        <taxon>Metazoa</taxon>
        <taxon>Ecdysozoa</taxon>
        <taxon>Arthropoda</taxon>
        <taxon>Hexapoda</taxon>
        <taxon>Insecta</taxon>
        <taxon>Pterygota</taxon>
        <taxon>Neoptera</taxon>
        <taxon>Paraneoptera</taxon>
        <taxon>Hemiptera</taxon>
        <taxon>Heteroptera</taxon>
        <taxon>Panheteroptera</taxon>
        <taxon>Cimicomorpha</taxon>
        <taxon>Reduviidae</taxon>
        <taxon>Harpactorinae</taxon>
        <taxon>Harpactorini</taxon>
        <taxon>Rhynocoris</taxon>
    </lineage>
</organism>
<evidence type="ECO:0000313" key="2">
    <source>
        <dbReference type="Proteomes" id="UP001461498"/>
    </source>
</evidence>
<reference evidence="1 2" key="1">
    <citation type="submission" date="2022-12" db="EMBL/GenBank/DDBJ databases">
        <title>Chromosome-level genome assembly of true bugs.</title>
        <authorList>
            <person name="Ma L."/>
            <person name="Li H."/>
        </authorList>
    </citation>
    <scope>NUCLEOTIDE SEQUENCE [LARGE SCALE GENOMIC DNA]</scope>
    <source>
        <strain evidence="1">Lab_2022b</strain>
    </source>
</reference>
<sequence length="65" mass="7542">MPETSEHVLLNCQEYDDLRLGLLQQVGFHLIVSDDLFDLVRSTKAYEIFKTFALGALERREDIID</sequence>